<keyword evidence="3 4" id="KW-0408">Iron</keyword>
<proteinExistence type="predicted"/>
<evidence type="ECO:0000259" key="6">
    <source>
        <dbReference type="PROSITE" id="PS51007"/>
    </source>
</evidence>
<keyword evidence="1 4" id="KW-0349">Heme</keyword>
<evidence type="ECO:0000313" key="8">
    <source>
        <dbReference type="Proteomes" id="UP001222275"/>
    </source>
</evidence>
<protein>
    <submittedName>
        <fullName evidence="7">C-type cytochrome</fullName>
    </submittedName>
</protein>
<evidence type="ECO:0000256" key="4">
    <source>
        <dbReference type="PROSITE-ProRule" id="PRU00433"/>
    </source>
</evidence>
<sequence length="155" mass="17264">MFYLYKLGTLLLLSLFLSGCSEKDVEASSASQAEKTTKLERWYSTDLISQGKEVFKQNCAVCHGQKAQGLILPWNQQLKDGSYPAPPLNGSAHAWHHPLKGLMFTIHNGGAPIGGKMPAFKHKLSTEEQASTIAYFQNFWSDKTYQAWLNRGGLN</sequence>
<name>A0ABY8C9V4_9GAMM</name>
<dbReference type="InterPro" id="IPR051459">
    <property type="entry name" value="Cytochrome_c-type_DH"/>
</dbReference>
<keyword evidence="8" id="KW-1185">Reference proteome</keyword>
<dbReference type="PROSITE" id="PS51257">
    <property type="entry name" value="PROKAR_LIPOPROTEIN"/>
    <property type="match status" value="1"/>
</dbReference>
<keyword evidence="5" id="KW-0732">Signal</keyword>
<evidence type="ECO:0000256" key="5">
    <source>
        <dbReference type="SAM" id="SignalP"/>
    </source>
</evidence>
<dbReference type="PANTHER" id="PTHR35008:SF4">
    <property type="entry name" value="BLL4482 PROTEIN"/>
    <property type="match status" value="1"/>
</dbReference>
<dbReference type="InterPro" id="IPR009056">
    <property type="entry name" value="Cyt_c-like_dom"/>
</dbReference>
<dbReference type="RefSeq" id="WP_275595011.1">
    <property type="nucleotide sequence ID" value="NZ_CP102381.1"/>
</dbReference>
<dbReference type="PROSITE" id="PS51007">
    <property type="entry name" value="CYTC"/>
    <property type="match status" value="1"/>
</dbReference>
<feature type="domain" description="Cytochrome c" evidence="6">
    <location>
        <begin position="46"/>
        <end position="140"/>
    </location>
</feature>
<dbReference type="SUPFAM" id="SSF46626">
    <property type="entry name" value="Cytochrome c"/>
    <property type="match status" value="1"/>
</dbReference>
<gene>
    <name evidence="7" type="ORF">NR989_00490</name>
</gene>
<evidence type="ECO:0000256" key="1">
    <source>
        <dbReference type="ARBA" id="ARBA00022617"/>
    </source>
</evidence>
<dbReference type="PANTHER" id="PTHR35008">
    <property type="entry name" value="BLL4482 PROTEIN-RELATED"/>
    <property type="match status" value="1"/>
</dbReference>
<keyword evidence="2 4" id="KW-0479">Metal-binding</keyword>
<organism evidence="7 8">
    <name type="scientific">Thiomicrorhabdus lithotrophica</name>
    <dbReference type="NCBI Taxonomy" id="2949997"/>
    <lineage>
        <taxon>Bacteria</taxon>
        <taxon>Pseudomonadati</taxon>
        <taxon>Pseudomonadota</taxon>
        <taxon>Gammaproteobacteria</taxon>
        <taxon>Thiotrichales</taxon>
        <taxon>Piscirickettsiaceae</taxon>
        <taxon>Thiomicrorhabdus</taxon>
    </lineage>
</organism>
<accession>A0ABY8C9V4</accession>
<evidence type="ECO:0000256" key="3">
    <source>
        <dbReference type="ARBA" id="ARBA00023004"/>
    </source>
</evidence>
<reference evidence="7 8" key="1">
    <citation type="submission" date="2022-06" db="EMBL/GenBank/DDBJ databases">
        <title>Thiomicrohabdus sp. nov, an obligately chemolithoautotrophic, sulfur-oxidizing bacterium isolated from beach of Guanyin Mountain. Amoy.</title>
        <authorList>
            <person name="Zhu H."/>
        </authorList>
    </citation>
    <scope>NUCLEOTIDE SEQUENCE [LARGE SCALE GENOMIC DNA]</scope>
    <source>
        <strain evidence="7 8">XGS-01</strain>
    </source>
</reference>
<dbReference type="InterPro" id="IPR036909">
    <property type="entry name" value="Cyt_c-like_dom_sf"/>
</dbReference>
<feature type="chain" id="PRO_5046566078" evidence="5">
    <location>
        <begin position="24"/>
        <end position="155"/>
    </location>
</feature>
<evidence type="ECO:0000256" key="2">
    <source>
        <dbReference type="ARBA" id="ARBA00022723"/>
    </source>
</evidence>
<evidence type="ECO:0000313" key="7">
    <source>
        <dbReference type="EMBL" id="WEJ62755.1"/>
    </source>
</evidence>
<dbReference type="EMBL" id="CP102381">
    <property type="protein sequence ID" value="WEJ62755.1"/>
    <property type="molecule type" value="Genomic_DNA"/>
</dbReference>
<feature type="signal peptide" evidence="5">
    <location>
        <begin position="1"/>
        <end position="23"/>
    </location>
</feature>
<dbReference type="Proteomes" id="UP001222275">
    <property type="component" value="Chromosome"/>
</dbReference>
<dbReference type="Pfam" id="PF13442">
    <property type="entry name" value="Cytochrome_CBB3"/>
    <property type="match status" value="1"/>
</dbReference>
<dbReference type="Gene3D" id="1.10.760.10">
    <property type="entry name" value="Cytochrome c-like domain"/>
    <property type="match status" value="1"/>
</dbReference>